<feature type="domain" description="Orc1-like AAA ATPase" evidence="1">
    <location>
        <begin position="25"/>
        <end position="181"/>
    </location>
</feature>
<evidence type="ECO:0000313" key="3">
    <source>
        <dbReference type="Proteomes" id="UP001204000"/>
    </source>
</evidence>
<evidence type="ECO:0000259" key="1">
    <source>
        <dbReference type="Pfam" id="PF13191"/>
    </source>
</evidence>
<sequence>MVHYDGVMFGDNPFRASLGSSPPLLVGRDEVIEDFTLALREGPGTHERVTLLVGARGVGKTVLLNELEDTAAEHGWITFSETATEGFVQNLKLQIGELLNGERATGKRTIQIGPSFLRFKQEGEGPSQVTGNLRSLLSQALDLVAENSRFNERPSGILITIDELHYVHQNEITEFATTIQHLIRENREIAVVLAGIPTSIRPLLASQDGRNPITFLRRANRIDLGRLPDSKVREGLSVPVQDAGRTWNDQALNYAVEASGGYPFMIQLIGNYSWRFADGEEISLDATQAGVAKARKKLGQLVHEPALSDLSSEDRRFLAAMSLDDGESKITEIAKRLGVSDQQAYNYRSRLNEADLVTTGRGTADFVLPFLREHLREHVVTDLLRIEPESSQ</sequence>
<accession>A0ABT1G5B0</accession>
<dbReference type="PANTHER" id="PTHR34301:SF8">
    <property type="entry name" value="ATPASE DOMAIN-CONTAINING PROTEIN"/>
    <property type="match status" value="1"/>
</dbReference>
<name>A0ABT1G5B0_9CORY</name>
<dbReference type="Gene3D" id="3.40.50.300">
    <property type="entry name" value="P-loop containing nucleotide triphosphate hydrolases"/>
    <property type="match status" value="1"/>
</dbReference>
<keyword evidence="3" id="KW-1185">Reference proteome</keyword>
<dbReference type="InterPro" id="IPR027417">
    <property type="entry name" value="P-loop_NTPase"/>
</dbReference>
<gene>
    <name evidence="2" type="ORF">M5J20_08610</name>
</gene>
<dbReference type="Proteomes" id="UP001204000">
    <property type="component" value="Unassembled WGS sequence"/>
</dbReference>
<organism evidence="2 3">
    <name type="scientific">Corynebacterium stercoris</name>
    <dbReference type="NCBI Taxonomy" id="2943490"/>
    <lineage>
        <taxon>Bacteria</taxon>
        <taxon>Bacillati</taxon>
        <taxon>Actinomycetota</taxon>
        <taxon>Actinomycetes</taxon>
        <taxon>Mycobacteriales</taxon>
        <taxon>Corynebacteriaceae</taxon>
        <taxon>Corynebacterium</taxon>
    </lineage>
</organism>
<protein>
    <submittedName>
        <fullName evidence="2">AAA family ATPase</fullName>
    </submittedName>
</protein>
<reference evidence="2" key="1">
    <citation type="submission" date="2022-05" db="EMBL/GenBank/DDBJ databases">
        <title>Corynebacterium sp. TA-R-1 sp. nov., isolated from human feces.</title>
        <authorList>
            <person name="Shamsuzzaman M."/>
            <person name="Dahal R.H."/>
        </authorList>
    </citation>
    <scope>NUCLEOTIDE SEQUENCE</scope>
    <source>
        <strain evidence="2">TA-R-1</strain>
    </source>
</reference>
<proteinExistence type="predicted"/>
<dbReference type="RefSeq" id="WP_253578554.1">
    <property type="nucleotide sequence ID" value="NZ_JAMFTQ010000011.1"/>
</dbReference>
<comment type="caution">
    <text evidence="2">The sequence shown here is derived from an EMBL/GenBank/DDBJ whole genome shotgun (WGS) entry which is preliminary data.</text>
</comment>
<dbReference type="Pfam" id="PF13191">
    <property type="entry name" value="AAA_16"/>
    <property type="match status" value="1"/>
</dbReference>
<dbReference type="EMBL" id="JAMFTQ010000011">
    <property type="protein sequence ID" value="MCP1388243.1"/>
    <property type="molecule type" value="Genomic_DNA"/>
</dbReference>
<dbReference type="PANTHER" id="PTHR34301">
    <property type="entry name" value="DNA-BINDING PROTEIN-RELATED"/>
    <property type="match status" value="1"/>
</dbReference>
<dbReference type="SUPFAM" id="SSF52540">
    <property type="entry name" value="P-loop containing nucleoside triphosphate hydrolases"/>
    <property type="match status" value="1"/>
</dbReference>
<evidence type="ECO:0000313" key="2">
    <source>
        <dbReference type="EMBL" id="MCP1388243.1"/>
    </source>
</evidence>
<dbReference type="InterPro" id="IPR041664">
    <property type="entry name" value="AAA_16"/>
</dbReference>